<evidence type="ECO:0000313" key="3">
    <source>
        <dbReference type="Proteomes" id="UP000887116"/>
    </source>
</evidence>
<name>A0A8X6JLZ2_TRICU</name>
<feature type="region of interest" description="Disordered" evidence="1">
    <location>
        <begin position="208"/>
        <end position="229"/>
    </location>
</feature>
<proteinExistence type="predicted"/>
<protein>
    <submittedName>
        <fullName evidence="2">Retrovirus-related Pol polyprotein from transposon 17.6</fullName>
    </submittedName>
</protein>
<reference evidence="2" key="1">
    <citation type="submission" date="2020-07" db="EMBL/GenBank/DDBJ databases">
        <title>Multicomponent nature underlies the extraordinary mechanical properties of spider dragline silk.</title>
        <authorList>
            <person name="Kono N."/>
            <person name="Nakamura H."/>
            <person name="Mori M."/>
            <person name="Yoshida Y."/>
            <person name="Ohtoshi R."/>
            <person name="Malay A.D."/>
            <person name="Moran D.A.P."/>
            <person name="Tomita M."/>
            <person name="Numata K."/>
            <person name="Arakawa K."/>
        </authorList>
    </citation>
    <scope>NUCLEOTIDE SEQUENCE</scope>
</reference>
<dbReference type="AlphaFoldDB" id="A0A8X6JLZ2"/>
<dbReference type="Proteomes" id="UP000887116">
    <property type="component" value="Unassembled WGS sequence"/>
</dbReference>
<organism evidence="2 3">
    <name type="scientific">Trichonephila clavata</name>
    <name type="common">Joro spider</name>
    <name type="synonym">Nephila clavata</name>
    <dbReference type="NCBI Taxonomy" id="2740835"/>
    <lineage>
        <taxon>Eukaryota</taxon>
        <taxon>Metazoa</taxon>
        <taxon>Ecdysozoa</taxon>
        <taxon>Arthropoda</taxon>
        <taxon>Chelicerata</taxon>
        <taxon>Arachnida</taxon>
        <taxon>Araneae</taxon>
        <taxon>Araneomorphae</taxon>
        <taxon>Entelegynae</taxon>
        <taxon>Araneoidea</taxon>
        <taxon>Nephilidae</taxon>
        <taxon>Trichonephila</taxon>
    </lineage>
</organism>
<dbReference type="OrthoDB" id="6436321at2759"/>
<comment type="caution">
    <text evidence="2">The sequence shown here is derived from an EMBL/GenBank/DDBJ whole genome shotgun (WGS) entry which is preliminary data.</text>
</comment>
<keyword evidence="3" id="KW-1185">Reference proteome</keyword>
<evidence type="ECO:0000313" key="2">
    <source>
        <dbReference type="EMBL" id="GFR11856.1"/>
    </source>
</evidence>
<evidence type="ECO:0000256" key="1">
    <source>
        <dbReference type="SAM" id="MobiDB-lite"/>
    </source>
</evidence>
<accession>A0A8X6JLZ2</accession>
<sequence length="229" mass="26085">MADRQIDDPHSNGKIFKGDKTFQGTHFKNHDEARNSAKTSELNFGKRKRLQCYECGSFNHLRPQFPNFKTQKADLCRIGVNSEGSLLDPYTLEGRVNGFIYRMSILRDTGATIDVICQKYVDRDRMKGEHVWVRHLLDDRMTCLPVAEVEIECDLGTVTSKAAVIKNHLDQGRYILGNQTAALLQGVEKTKYLIDTGQNSEQIELYREEEEEVNSENKEVLPPVNPLAP</sequence>
<gene>
    <name evidence="2" type="primary">pol_1533</name>
    <name evidence="2" type="ORF">TNCT_558121</name>
</gene>
<dbReference type="EMBL" id="BMAO01016871">
    <property type="protein sequence ID" value="GFR11856.1"/>
    <property type="molecule type" value="Genomic_DNA"/>
</dbReference>